<keyword evidence="2" id="KW-1185">Reference proteome</keyword>
<evidence type="ECO:0000313" key="2">
    <source>
        <dbReference type="Proteomes" id="UP000189940"/>
    </source>
</evidence>
<gene>
    <name evidence="1" type="ORF">B2M20_02405</name>
</gene>
<sequence>MSKLGDYYAKVASGEISRKEFMRDVHRANAQNEHPIGFRLKDQGLFEHECVQDYYKASGEPPPMPKAKVGRLVRRTIFQLEEVGEVFEPKSTNYAGRAPWLYKLLHRGLVETTEQYIEYESGVRVKLSDAEIERLGPQPLGTAPHYDDLQLTPRLQQLFNSVRRR</sequence>
<name>A0A1V4I2B6_NITVU</name>
<reference evidence="1 2" key="1">
    <citation type="submission" date="2017-02" db="EMBL/GenBank/DDBJ databases">
        <title>Genome sequence of the nitrite-oxidizing bacterium Nitrobacter vulgaris strain Ab1.</title>
        <authorList>
            <person name="Mellbye B.L."/>
            <person name="Davis E.W."/>
            <person name="Spieck E."/>
            <person name="Chang J.H."/>
            <person name="Bottomley P.J."/>
            <person name="Sayavedra-Soto L.A."/>
        </authorList>
    </citation>
    <scope>NUCLEOTIDE SEQUENCE [LARGE SCALE GENOMIC DNA]</scope>
    <source>
        <strain evidence="1 2">Ab1</strain>
    </source>
</reference>
<protein>
    <submittedName>
        <fullName evidence="1">Uncharacterized protein</fullName>
    </submittedName>
</protein>
<evidence type="ECO:0000313" key="1">
    <source>
        <dbReference type="EMBL" id="OPH84367.1"/>
    </source>
</evidence>
<dbReference type="Proteomes" id="UP000189940">
    <property type="component" value="Unassembled WGS sequence"/>
</dbReference>
<organism evidence="1 2">
    <name type="scientific">Nitrobacter vulgaris</name>
    <dbReference type="NCBI Taxonomy" id="29421"/>
    <lineage>
        <taxon>Bacteria</taxon>
        <taxon>Pseudomonadati</taxon>
        <taxon>Pseudomonadota</taxon>
        <taxon>Alphaproteobacteria</taxon>
        <taxon>Hyphomicrobiales</taxon>
        <taxon>Nitrobacteraceae</taxon>
        <taxon>Nitrobacter</taxon>
    </lineage>
</organism>
<comment type="caution">
    <text evidence="1">The sequence shown here is derived from an EMBL/GenBank/DDBJ whole genome shotgun (WGS) entry which is preliminary data.</text>
</comment>
<proteinExistence type="predicted"/>
<dbReference type="AlphaFoldDB" id="A0A1V4I2B6"/>
<dbReference type="RefSeq" id="WP_079445505.1">
    <property type="nucleotide sequence ID" value="NZ_MWPQ01000005.1"/>
</dbReference>
<dbReference type="STRING" id="29421.B2M20_02405"/>
<dbReference type="EMBL" id="MWPQ01000005">
    <property type="protein sequence ID" value="OPH84367.1"/>
    <property type="molecule type" value="Genomic_DNA"/>
</dbReference>
<accession>A0A1V4I2B6</accession>
<dbReference type="OrthoDB" id="8264932at2"/>